<sequence length="85" mass="9679">MSQRFCETKMKCVFSKLCHARGEKEDVQGSLALLTPSGMQGNSLSVRTQGQYKTEKVIGREGQCFRTQERFAVFLFNNMPMKPLL</sequence>
<keyword evidence="2" id="KW-1185">Reference proteome</keyword>
<comment type="caution">
    <text evidence="1">The sequence shown here is derived from an EMBL/GenBank/DDBJ whole genome shotgun (WGS) entry which is preliminary data.</text>
</comment>
<proteinExistence type="predicted"/>
<evidence type="ECO:0000313" key="2">
    <source>
        <dbReference type="Proteomes" id="UP001054945"/>
    </source>
</evidence>
<reference evidence="1 2" key="1">
    <citation type="submission" date="2021-06" db="EMBL/GenBank/DDBJ databases">
        <title>Caerostris extrusa draft genome.</title>
        <authorList>
            <person name="Kono N."/>
            <person name="Arakawa K."/>
        </authorList>
    </citation>
    <scope>NUCLEOTIDE SEQUENCE [LARGE SCALE GENOMIC DNA]</scope>
</reference>
<organism evidence="1 2">
    <name type="scientific">Caerostris extrusa</name>
    <name type="common">Bark spider</name>
    <name type="synonym">Caerostris bankana</name>
    <dbReference type="NCBI Taxonomy" id="172846"/>
    <lineage>
        <taxon>Eukaryota</taxon>
        <taxon>Metazoa</taxon>
        <taxon>Ecdysozoa</taxon>
        <taxon>Arthropoda</taxon>
        <taxon>Chelicerata</taxon>
        <taxon>Arachnida</taxon>
        <taxon>Araneae</taxon>
        <taxon>Araneomorphae</taxon>
        <taxon>Entelegynae</taxon>
        <taxon>Araneoidea</taxon>
        <taxon>Araneidae</taxon>
        <taxon>Caerostris</taxon>
    </lineage>
</organism>
<dbReference type="Proteomes" id="UP001054945">
    <property type="component" value="Unassembled WGS sequence"/>
</dbReference>
<gene>
    <name evidence="1" type="ORF">CEXT_723561</name>
</gene>
<dbReference type="AlphaFoldDB" id="A0AAV4M440"/>
<protein>
    <submittedName>
        <fullName evidence="1">Uncharacterized protein</fullName>
    </submittedName>
</protein>
<dbReference type="EMBL" id="BPLR01001851">
    <property type="protein sequence ID" value="GIX67058.1"/>
    <property type="molecule type" value="Genomic_DNA"/>
</dbReference>
<evidence type="ECO:0000313" key="1">
    <source>
        <dbReference type="EMBL" id="GIX67058.1"/>
    </source>
</evidence>
<name>A0AAV4M440_CAEEX</name>
<accession>A0AAV4M440</accession>